<keyword evidence="3" id="KW-0597">Phosphoprotein</keyword>
<reference evidence="10 11" key="1">
    <citation type="submission" date="2015-08" db="EMBL/GenBank/DDBJ databases">
        <title>Genomes of Paenibacillus riograndensis.</title>
        <authorList>
            <person name="Sant'Anna F.H."/>
            <person name="Souza R."/>
            <person name="Ambrosini A."/>
            <person name="Bach E."/>
            <person name="Fernandes G."/>
            <person name="Balsanelli E."/>
            <person name="Baura V.A."/>
            <person name="Pedrosa F.O."/>
            <person name="Souza E.M."/>
            <person name="Passaglia L."/>
        </authorList>
    </citation>
    <scope>NUCLEOTIDE SEQUENCE [LARGE SCALE GENOMIC DNA]</scope>
    <source>
        <strain evidence="10 11">CAS34</strain>
    </source>
</reference>
<evidence type="ECO:0000256" key="7">
    <source>
        <dbReference type="SAM" id="Coils"/>
    </source>
</evidence>
<proteinExistence type="predicted"/>
<dbReference type="SMART" id="SM00304">
    <property type="entry name" value="HAMP"/>
    <property type="match status" value="1"/>
</dbReference>
<keyword evidence="5" id="KW-0418">Kinase</keyword>
<evidence type="ECO:0000256" key="4">
    <source>
        <dbReference type="ARBA" id="ARBA00022679"/>
    </source>
</evidence>
<accession>A0A132TT79</accession>
<keyword evidence="6 8" id="KW-0472">Membrane</keyword>
<dbReference type="PROSITE" id="PS50885">
    <property type="entry name" value="HAMP"/>
    <property type="match status" value="1"/>
</dbReference>
<dbReference type="InterPro" id="IPR003594">
    <property type="entry name" value="HATPase_dom"/>
</dbReference>
<evidence type="ECO:0000313" key="10">
    <source>
        <dbReference type="EMBL" id="KWX74373.1"/>
    </source>
</evidence>
<dbReference type="InterPro" id="IPR010559">
    <property type="entry name" value="Sig_transdc_His_kin_internal"/>
</dbReference>
<name>A0A132TT79_9BACL</name>
<dbReference type="SUPFAM" id="SSF158472">
    <property type="entry name" value="HAMP domain-like"/>
    <property type="match status" value="1"/>
</dbReference>
<dbReference type="Pfam" id="PF00672">
    <property type="entry name" value="HAMP"/>
    <property type="match status" value="1"/>
</dbReference>
<evidence type="ECO:0000259" key="9">
    <source>
        <dbReference type="PROSITE" id="PS50885"/>
    </source>
</evidence>
<dbReference type="InterPro" id="IPR050640">
    <property type="entry name" value="Bact_2-comp_sensor_kinase"/>
</dbReference>
<feature type="domain" description="HAMP" evidence="9">
    <location>
        <begin position="296"/>
        <end position="348"/>
    </location>
</feature>
<gene>
    <name evidence="10" type="ORF">AMQ84_20455</name>
</gene>
<keyword evidence="2" id="KW-1003">Cell membrane</keyword>
<keyword evidence="4" id="KW-0808">Transferase</keyword>
<dbReference type="SUPFAM" id="SSF55874">
    <property type="entry name" value="ATPase domain of HSP90 chaperone/DNA topoisomerase II/histidine kinase"/>
    <property type="match status" value="1"/>
</dbReference>
<keyword evidence="8" id="KW-0812">Transmembrane</keyword>
<evidence type="ECO:0000256" key="8">
    <source>
        <dbReference type="SAM" id="Phobius"/>
    </source>
</evidence>
<dbReference type="InterPro" id="IPR003660">
    <property type="entry name" value="HAMP_dom"/>
</dbReference>
<dbReference type="Gene3D" id="6.10.340.10">
    <property type="match status" value="1"/>
</dbReference>
<dbReference type="EMBL" id="LIRB01000139">
    <property type="protein sequence ID" value="KWX74373.1"/>
    <property type="molecule type" value="Genomic_DNA"/>
</dbReference>
<organism evidence="10 11">
    <name type="scientific">Paenibacillus riograndensis</name>
    <dbReference type="NCBI Taxonomy" id="483937"/>
    <lineage>
        <taxon>Bacteria</taxon>
        <taxon>Bacillati</taxon>
        <taxon>Bacillota</taxon>
        <taxon>Bacilli</taxon>
        <taxon>Bacillales</taxon>
        <taxon>Paenibacillaceae</taxon>
        <taxon>Paenibacillus</taxon>
        <taxon>Paenibacillus sonchi group</taxon>
    </lineage>
</organism>
<comment type="caution">
    <text evidence="10">The sequence shown here is derived from an EMBL/GenBank/DDBJ whole genome shotgun (WGS) entry which is preliminary data.</text>
</comment>
<dbReference type="Gene3D" id="3.30.565.10">
    <property type="entry name" value="Histidine kinase-like ATPase, C-terminal domain"/>
    <property type="match status" value="1"/>
</dbReference>
<keyword evidence="11" id="KW-1185">Reference proteome</keyword>
<dbReference type="PATRIC" id="fig|483937.3.peg.542"/>
<dbReference type="OrthoDB" id="9776552at2"/>
<dbReference type="CDD" id="cd06225">
    <property type="entry name" value="HAMP"/>
    <property type="match status" value="1"/>
</dbReference>
<evidence type="ECO:0000313" key="11">
    <source>
        <dbReference type="Proteomes" id="UP000070475"/>
    </source>
</evidence>
<dbReference type="AlphaFoldDB" id="A0A132TT79"/>
<feature type="coiled-coil region" evidence="7">
    <location>
        <begin position="322"/>
        <end position="375"/>
    </location>
</feature>
<sequence>MEKFLNYLKLRDKLLLMYVLSVFIPIVLTNVVFYNVTTSNLRNQKIRDADMALDNLKNELRVTIDQGVGLAYSLYGDSIFNKTITRKFTSEKDYVETFNSYLRGALADQNAQGVRWYQVYTDNPTVLASGYIDRLTDKLRDTGWYRQSKASSSRYPTFIYSDQKFSLIQKLNNYHTSGIEQLVKIDLNMERIHQIFFGSTFNGMVYLVDPQGRVQYGNDTAKLPEGVPFKEISYPKNSLAFKNVYSGINYLEGWTLEGVMDEENVLKEVRKSRSFVIWLACINFVLPSIIIAAMSRSIHVRLVRILKHMKKVKAQNFQTIPHEEARDEIGQLTIEFNRMTETVNSLINEVYVADIQKKNLELKQQQAQLHALYSQINPHFLFNSLESVRMRSLIKGEKETAKIIQHMAKMFRKSVSWSHNYVTVREELELIESFLTIQQYRFGDKLEYSIVADPAALEHRIPKMVLLPFVENASIHGIESSPDKGIIAISVAVQRDRLIFRLEDNGIGMSPEKLEELKEYLEENDDIGERVGMKNAYYRLKLCFQDRFMFTMDAREGTGTYIEISLPLMEAAP</sequence>
<dbReference type="Pfam" id="PF06580">
    <property type="entry name" value="His_kinase"/>
    <property type="match status" value="1"/>
</dbReference>
<dbReference type="Pfam" id="PF02518">
    <property type="entry name" value="HATPase_c"/>
    <property type="match status" value="1"/>
</dbReference>
<comment type="subcellular location">
    <subcellularLocation>
        <location evidence="1">Cell membrane</location>
        <topology evidence="1">Multi-pass membrane protein</topology>
    </subcellularLocation>
</comment>
<dbReference type="PANTHER" id="PTHR34220">
    <property type="entry name" value="SENSOR HISTIDINE KINASE YPDA"/>
    <property type="match status" value="1"/>
</dbReference>
<protein>
    <recommendedName>
        <fullName evidence="9">HAMP domain-containing protein</fullName>
    </recommendedName>
</protein>
<dbReference type="InterPro" id="IPR036890">
    <property type="entry name" value="HATPase_C_sf"/>
</dbReference>
<dbReference type="PANTHER" id="PTHR34220:SF7">
    <property type="entry name" value="SENSOR HISTIDINE KINASE YPDA"/>
    <property type="match status" value="1"/>
</dbReference>
<keyword evidence="7" id="KW-0175">Coiled coil</keyword>
<evidence type="ECO:0000256" key="1">
    <source>
        <dbReference type="ARBA" id="ARBA00004651"/>
    </source>
</evidence>
<evidence type="ECO:0000256" key="5">
    <source>
        <dbReference type="ARBA" id="ARBA00022777"/>
    </source>
</evidence>
<feature type="transmembrane region" description="Helical" evidence="8">
    <location>
        <begin position="15"/>
        <end position="37"/>
    </location>
</feature>
<feature type="transmembrane region" description="Helical" evidence="8">
    <location>
        <begin position="275"/>
        <end position="294"/>
    </location>
</feature>
<dbReference type="GO" id="GO:0000155">
    <property type="term" value="F:phosphorelay sensor kinase activity"/>
    <property type="evidence" value="ECO:0007669"/>
    <property type="project" value="InterPro"/>
</dbReference>
<dbReference type="Proteomes" id="UP000070475">
    <property type="component" value="Unassembled WGS sequence"/>
</dbReference>
<keyword evidence="8" id="KW-1133">Transmembrane helix</keyword>
<evidence type="ECO:0000256" key="6">
    <source>
        <dbReference type="ARBA" id="ARBA00023136"/>
    </source>
</evidence>
<evidence type="ECO:0000256" key="2">
    <source>
        <dbReference type="ARBA" id="ARBA00022475"/>
    </source>
</evidence>
<dbReference type="RefSeq" id="WP_060861848.1">
    <property type="nucleotide sequence ID" value="NZ_LIRB01000139.1"/>
</dbReference>
<evidence type="ECO:0000256" key="3">
    <source>
        <dbReference type="ARBA" id="ARBA00022553"/>
    </source>
</evidence>
<dbReference type="GO" id="GO:0005886">
    <property type="term" value="C:plasma membrane"/>
    <property type="evidence" value="ECO:0007669"/>
    <property type="project" value="UniProtKB-SubCell"/>
</dbReference>